<evidence type="ECO:0000313" key="1">
    <source>
        <dbReference type="EMBL" id="CUO86543.1"/>
    </source>
</evidence>
<dbReference type="Gene3D" id="3.40.50.300">
    <property type="entry name" value="P-loop containing nucleotide triphosphate hydrolases"/>
    <property type="match status" value="1"/>
</dbReference>
<proteinExistence type="predicted"/>
<dbReference type="EMBL" id="CYZU01000039">
    <property type="protein sequence ID" value="CUO86543.1"/>
    <property type="molecule type" value="Genomic_DNA"/>
</dbReference>
<dbReference type="Proteomes" id="UP000095544">
    <property type="component" value="Unassembled WGS sequence"/>
</dbReference>
<dbReference type="STRING" id="39482.ERS852491_03555"/>
<keyword evidence="1" id="KW-0418">Kinase</keyword>
<accession>A0A174IH73</accession>
<organism evidence="1 2">
    <name type="scientific">Faecalicatena contorta</name>
    <dbReference type="NCBI Taxonomy" id="39482"/>
    <lineage>
        <taxon>Bacteria</taxon>
        <taxon>Bacillati</taxon>
        <taxon>Bacillota</taxon>
        <taxon>Clostridia</taxon>
        <taxon>Lachnospirales</taxon>
        <taxon>Lachnospiraceae</taxon>
        <taxon>Faecalicatena</taxon>
    </lineage>
</organism>
<gene>
    <name evidence="1" type="ORF">ERS852491_03555</name>
</gene>
<dbReference type="GO" id="GO:0016301">
    <property type="term" value="F:kinase activity"/>
    <property type="evidence" value="ECO:0007669"/>
    <property type="project" value="UniProtKB-KW"/>
</dbReference>
<dbReference type="AlphaFoldDB" id="A0A174IH73"/>
<evidence type="ECO:0000313" key="2">
    <source>
        <dbReference type="Proteomes" id="UP000095544"/>
    </source>
</evidence>
<name>A0A174IH73_9FIRM</name>
<dbReference type="RefSeq" id="WP_050641064.1">
    <property type="nucleotide sequence ID" value="NZ_CABKUE010000009.1"/>
</dbReference>
<reference evidence="1 2" key="1">
    <citation type="submission" date="2015-09" db="EMBL/GenBank/DDBJ databases">
        <authorList>
            <consortium name="Pathogen Informatics"/>
        </authorList>
    </citation>
    <scope>NUCLEOTIDE SEQUENCE [LARGE SCALE GENOMIC DNA]</scope>
    <source>
        <strain evidence="1 2">2789STDY5834876</strain>
    </source>
</reference>
<protein>
    <submittedName>
        <fullName evidence="1">Cytidylate kinase</fullName>
    </submittedName>
</protein>
<keyword evidence="1" id="KW-0808">Transferase</keyword>
<dbReference type="InterPro" id="IPR027417">
    <property type="entry name" value="P-loop_NTPase"/>
</dbReference>
<dbReference type="OrthoDB" id="9781180at2"/>
<sequence>MDNIIITIQRQFGSGGKTIGEDLARELGIPCYGRNILRMASDDSGINEALFNEADEKIQSGKLFGISKHIYDGQLIPPGRDNFVSTENLFYYQAKIMKELAEKESCVIIGRCAGFVLRDNPNAISVFVHANKQFCLDRAGERVALTGKELERYVEEIDKYRGNFHRYYTGLEWDDAKNYDLSIDSGKVGFEKTGEIIKEYVKIRFGRLPYAGGR</sequence>
<dbReference type="Pfam" id="PF13189">
    <property type="entry name" value="Cytidylate_kin2"/>
    <property type="match status" value="1"/>
</dbReference>
<dbReference type="SUPFAM" id="SSF52540">
    <property type="entry name" value="P-loop containing nucleoside triphosphate hydrolases"/>
    <property type="match status" value="1"/>
</dbReference>